<comment type="caution">
    <text evidence="11">The sequence shown here is derived from an EMBL/GenBank/DDBJ whole genome shotgun (WGS) entry which is preliminary data.</text>
</comment>
<evidence type="ECO:0000256" key="3">
    <source>
        <dbReference type="ARBA" id="ARBA00023001"/>
    </source>
</evidence>
<evidence type="ECO:0000256" key="2">
    <source>
        <dbReference type="ARBA" id="ARBA00022801"/>
    </source>
</evidence>
<evidence type="ECO:0000259" key="10">
    <source>
        <dbReference type="Pfam" id="PF13004"/>
    </source>
</evidence>
<proteinExistence type="inferred from homology"/>
<gene>
    <name evidence="11" type="ORF">J2W48_002655</name>
</gene>
<dbReference type="EMBL" id="JAVDWQ010000008">
    <property type="protein sequence ID" value="MDR7210705.1"/>
    <property type="molecule type" value="Genomic_DNA"/>
</dbReference>
<keyword evidence="3" id="KW-0136">Cellulose degradation</keyword>
<dbReference type="InterPro" id="IPR017853">
    <property type="entry name" value="GH"/>
</dbReference>
<keyword evidence="8" id="KW-0732">Signal</keyword>
<evidence type="ECO:0000259" key="9">
    <source>
        <dbReference type="Pfam" id="PF00150"/>
    </source>
</evidence>
<dbReference type="Proteomes" id="UP001269081">
    <property type="component" value="Unassembled WGS sequence"/>
</dbReference>
<comment type="similarity">
    <text evidence="1 7">Belongs to the glycosyl hydrolase 5 (cellulase A) family.</text>
</comment>
<evidence type="ECO:0000256" key="5">
    <source>
        <dbReference type="ARBA" id="ARBA00023295"/>
    </source>
</evidence>
<evidence type="ECO:0000256" key="8">
    <source>
        <dbReference type="SAM" id="SignalP"/>
    </source>
</evidence>
<keyword evidence="4" id="KW-0119">Carbohydrate metabolism</keyword>
<sequence length="488" mass="54706">MKIKHFYKILLLLIVTGFSVSCSKDGDEAPQLEVSATTVSFTPEGGTSEEITIEANSAWSVSNPATSWLQLTKTSGASGTTVIKLIALKNETLKLSRSVVLTVDANNGQTRRITIKQRANFYPSYNLEPKAPDATKMSSTAVELAAKMHLGINFGNTMESQAEGDWVSSEITESYVKFVKQIGFNAVRIPCNWHWTHLSDTDKMKIDQEWLDRVHQVVKWCVENDMYVMLNIHWDGGWLDGNINAAEKDLVNAKQKALWEQIATKMRDFDEHLIFAGANEPPAENAAQMAILNSYHQTFIDAVRSTGGKNSYRVLVVQGPKTDSNLTFDLMNTLPVDPVPNKLMVEVHNYTPSTFTIVLDGDVSWGDMVYYWGTGNHSTIEPERNATYGEEDVIIDEFQKMKQKFVDKGIPVILGEYASWRRNEAGKPIPLDTEKHNQSVEYWATYVTKQAKLHGFVPFWWEVGATLDRANDVVKDQDLLDAIIAGGK</sequence>
<feature type="signal peptide" evidence="8">
    <location>
        <begin position="1"/>
        <end position="23"/>
    </location>
</feature>
<dbReference type="RefSeq" id="WP_310282009.1">
    <property type="nucleotide sequence ID" value="NZ_JAVDWQ010000008.1"/>
</dbReference>
<evidence type="ECO:0000313" key="12">
    <source>
        <dbReference type="Proteomes" id="UP001269081"/>
    </source>
</evidence>
<dbReference type="CDD" id="cd14948">
    <property type="entry name" value="BACON"/>
    <property type="match status" value="1"/>
</dbReference>
<evidence type="ECO:0000256" key="6">
    <source>
        <dbReference type="ARBA" id="ARBA00023326"/>
    </source>
</evidence>
<dbReference type="Pfam" id="PF13004">
    <property type="entry name" value="BACON"/>
    <property type="match status" value="1"/>
</dbReference>
<name>A0ABU1Y8Z9_9FLAO</name>
<feature type="domain" description="BACON" evidence="10">
    <location>
        <begin position="59"/>
        <end position="117"/>
    </location>
</feature>
<accession>A0ABU1Y8Z9</accession>
<dbReference type="InterPro" id="IPR001547">
    <property type="entry name" value="Glyco_hydro_5"/>
</dbReference>
<dbReference type="PANTHER" id="PTHR31297:SF41">
    <property type="entry name" value="ENDOGLUCANASE, PUTATIVE (AFU_ORTHOLOGUE AFUA_5G01830)-RELATED"/>
    <property type="match status" value="1"/>
</dbReference>
<keyword evidence="12" id="KW-1185">Reference proteome</keyword>
<protein>
    <submittedName>
        <fullName evidence="11">Aryl-phospho-beta-D-glucosidase BglC (GH1 family)</fullName>
    </submittedName>
</protein>
<feature type="chain" id="PRO_5045135080" evidence="8">
    <location>
        <begin position="24"/>
        <end position="488"/>
    </location>
</feature>
<keyword evidence="5 7" id="KW-0326">Glycosidase</keyword>
<reference evidence="11 12" key="1">
    <citation type="submission" date="2023-07" db="EMBL/GenBank/DDBJ databases">
        <title>Sorghum-associated microbial communities from plants grown in Nebraska, USA.</title>
        <authorList>
            <person name="Schachtman D."/>
        </authorList>
    </citation>
    <scope>NUCLEOTIDE SEQUENCE [LARGE SCALE GENOMIC DNA]</scope>
    <source>
        <strain evidence="11 12">4129</strain>
    </source>
</reference>
<organism evidence="11 12">
    <name type="scientific">Flavobacterium piscis</name>
    <dbReference type="NCBI Taxonomy" id="1114874"/>
    <lineage>
        <taxon>Bacteria</taxon>
        <taxon>Pseudomonadati</taxon>
        <taxon>Bacteroidota</taxon>
        <taxon>Flavobacteriia</taxon>
        <taxon>Flavobacteriales</taxon>
        <taxon>Flavobacteriaceae</taxon>
        <taxon>Flavobacterium</taxon>
    </lineage>
</organism>
<evidence type="ECO:0000313" key="11">
    <source>
        <dbReference type="EMBL" id="MDR7210705.1"/>
    </source>
</evidence>
<keyword evidence="6" id="KW-0624">Polysaccharide degradation</keyword>
<dbReference type="Pfam" id="PF00150">
    <property type="entry name" value="Cellulase"/>
    <property type="match status" value="1"/>
</dbReference>
<dbReference type="Gene3D" id="3.20.20.80">
    <property type="entry name" value="Glycosidases"/>
    <property type="match status" value="1"/>
</dbReference>
<dbReference type="InterPro" id="IPR050386">
    <property type="entry name" value="Glycosyl_hydrolase_5"/>
</dbReference>
<dbReference type="PANTHER" id="PTHR31297">
    <property type="entry name" value="GLUCAN ENDO-1,6-BETA-GLUCOSIDASE B"/>
    <property type="match status" value="1"/>
</dbReference>
<dbReference type="PROSITE" id="PS51257">
    <property type="entry name" value="PROKAR_LIPOPROTEIN"/>
    <property type="match status" value="1"/>
</dbReference>
<dbReference type="InterPro" id="IPR024361">
    <property type="entry name" value="BACON"/>
</dbReference>
<evidence type="ECO:0000256" key="4">
    <source>
        <dbReference type="ARBA" id="ARBA00023277"/>
    </source>
</evidence>
<dbReference type="InterPro" id="IPR013783">
    <property type="entry name" value="Ig-like_fold"/>
</dbReference>
<keyword evidence="2 7" id="KW-0378">Hydrolase</keyword>
<feature type="domain" description="Glycoside hydrolase family 5" evidence="9">
    <location>
        <begin position="162"/>
        <end position="464"/>
    </location>
</feature>
<evidence type="ECO:0000256" key="1">
    <source>
        <dbReference type="ARBA" id="ARBA00005641"/>
    </source>
</evidence>
<dbReference type="Gene3D" id="2.60.40.10">
    <property type="entry name" value="Immunoglobulins"/>
    <property type="match status" value="1"/>
</dbReference>
<dbReference type="SUPFAM" id="SSF51445">
    <property type="entry name" value="(Trans)glycosidases"/>
    <property type="match status" value="1"/>
</dbReference>
<evidence type="ECO:0000256" key="7">
    <source>
        <dbReference type="RuleBase" id="RU361153"/>
    </source>
</evidence>